<keyword evidence="1" id="KW-0472">Membrane</keyword>
<dbReference type="InterPro" id="IPR052050">
    <property type="entry name" value="SecEffector_AnkRepeat"/>
</dbReference>
<dbReference type="PANTHER" id="PTHR46586:SF3">
    <property type="entry name" value="ANKYRIN REPEAT-CONTAINING PROTEIN"/>
    <property type="match status" value="1"/>
</dbReference>
<feature type="transmembrane region" description="Helical" evidence="1">
    <location>
        <begin position="1420"/>
        <end position="1442"/>
    </location>
</feature>
<dbReference type="Pfam" id="PF12796">
    <property type="entry name" value="Ank_2"/>
    <property type="match status" value="2"/>
</dbReference>
<keyword evidence="3" id="KW-1185">Reference proteome</keyword>
<dbReference type="Proteomes" id="UP000243217">
    <property type="component" value="Unassembled WGS sequence"/>
</dbReference>
<comment type="caution">
    <text evidence="2">The sequence shown here is derived from an EMBL/GenBank/DDBJ whole genome shotgun (WGS) entry which is preliminary data.</text>
</comment>
<dbReference type="PANTHER" id="PTHR46586">
    <property type="entry name" value="ANKYRIN REPEAT-CONTAINING PROTEIN"/>
    <property type="match status" value="1"/>
</dbReference>
<evidence type="ECO:0000313" key="3">
    <source>
        <dbReference type="Proteomes" id="UP000243217"/>
    </source>
</evidence>
<name>A0A1W0A582_9STRA</name>
<feature type="non-terminal residue" evidence="2">
    <location>
        <position position="1446"/>
    </location>
</feature>
<dbReference type="InterPro" id="IPR036770">
    <property type="entry name" value="Ankyrin_rpt-contain_sf"/>
</dbReference>
<dbReference type="OrthoDB" id="75843at2759"/>
<evidence type="ECO:0000313" key="2">
    <source>
        <dbReference type="EMBL" id="OQS05444.1"/>
    </source>
</evidence>
<evidence type="ECO:0000256" key="1">
    <source>
        <dbReference type="SAM" id="Phobius"/>
    </source>
</evidence>
<gene>
    <name evidence="2" type="ORF">THRCLA_02432</name>
</gene>
<protein>
    <submittedName>
        <fullName evidence="2">Uncharacterized protein</fullName>
    </submittedName>
</protein>
<proteinExistence type="predicted"/>
<dbReference type="InterPro" id="IPR002110">
    <property type="entry name" value="Ankyrin_rpt"/>
</dbReference>
<dbReference type="EMBL" id="JNBS01000457">
    <property type="protein sequence ID" value="OQS05444.1"/>
    <property type="molecule type" value="Genomic_DNA"/>
</dbReference>
<keyword evidence="1" id="KW-0812">Transmembrane</keyword>
<dbReference type="Gene3D" id="1.25.40.20">
    <property type="entry name" value="Ankyrin repeat-containing domain"/>
    <property type="match status" value="2"/>
</dbReference>
<reference evidence="2 3" key="1">
    <citation type="journal article" date="2014" name="Genome Biol. Evol.">
        <title>The secreted proteins of Achlya hypogyna and Thraustotheca clavata identify the ancestral oomycete secretome and reveal gene acquisitions by horizontal gene transfer.</title>
        <authorList>
            <person name="Misner I."/>
            <person name="Blouin N."/>
            <person name="Leonard G."/>
            <person name="Richards T.A."/>
            <person name="Lane C.E."/>
        </authorList>
    </citation>
    <scope>NUCLEOTIDE SEQUENCE [LARGE SCALE GENOMIC DNA]</scope>
    <source>
        <strain evidence="2 3">ATCC 34112</strain>
    </source>
</reference>
<dbReference type="SUPFAM" id="SSF48403">
    <property type="entry name" value="Ankyrin repeat"/>
    <property type="match status" value="1"/>
</dbReference>
<sequence length="1446" mass="164054">MKKCFKRDFNELILSLSEKSSQDAQLNSIMVANRVFKYVECVIAERGKKARNLIVNLCSTILTQCRDEQLGQKTILRKQTSRQPRRLLLLLNWLFEQDQESVLESFEQLQHLEDKKVLLRLYIILRDFTLMLLRSDVTLIDSTRWKSLLNSAVLHSSKYSIAKDDCFLPTKLSIAAADSALLVAHSVVLTEALDVSNQATICQLLRVIVSWYSTKHHRLLWLNGITHLLSYEKSPASIFAIQYHSSALLLQSSYIPNISHYDRAVDHLKKCNSIENIPSRLRNIALVLGRLKSIPPTISTLTISLATINDTTGLTKILLWQIVHYILQQSDDSWPQLWSILDAFVSQSIAPASTNICPELIRTILEFNYPLEKVYILSLDDVSKPEPEIMTTLKIFNVVLEHCQSTTLWLEKLSRSVLQLFFHHPSKGVRNQCLPLLPLLDQRIIFNTCGYHLQQNQSYLALMTISFVINKPTTTTIYSLLLDLIKNLGHLRLESTSVLSPKDINPIATTAPSTTISTQQKALLDLFPLWLRQQSSINEITDNAIRAFFADMHDSWSLHALRHVCDVFQSAFPQVLSAMLSNILENTSHIECAEDGPQFITVLRPYLGLRMSSMQWWVTCKDSLKDQLLNHFIDVLCNVCDIKKFDKVSSTLQRVVVDLIAKFPPDQATNSFLSIMARYLNELGVKEVSVVSGRIATDKAICIANYGLGYVLAMHFTSLGTWATSIISIFLSIISVPPSGLPSPTLHDNMQRGASEALLNLFQQALTSVHKQEPWIDFFLDVVVAGQWYRQAYVLSTKSYQKEHTITSTLQQQIYTIVLRGIQKIVDPSCAALPYLLNSLCYAFLQDKLDMTPLSQSLDIIALLHHAKVFTKPTDSCKLIEGMISALARDDCSPEVAKEILQILLLFLTDSIVRQTTLNKLLLDKLLRQLTLFESKPNDEELKTLASNVAIYITSTVFDALSFWECCIQQYSKTIPEFAMNAATEVLKNYNLFEFLTQYQCGLPKELVDDVKIAKTIKFTLWRTRTSWCQAAYLNTVPSRFKNTPYVQRFKSSNRLPNHALFLSQRYQEHTLPFHLSILENNIYHVKLWITYQPQWLTPAPLKLAAICGHLDIVMMLMTASKDVWTFAAMDLAAMNGYLDIVKYLHNFENGPACTTLAMDRAATCGHLEIVQFLNEYRTEGCSFNAISGAITNGYVNNIGSSWANCRAMDIASSFGDLNTIQLLHRTHIKCCTHNAMNIAAALGRLDIIKWLYLHRTEGCTSDAITLAVENGHLDIVKWLYETFGLKCRKTDFITAESSGCNEMIMYLSSIAMNESEEDFFLQITTSNPMEIAITSGNLEEMKYLSKYLRKQCSVDELMNAVKRNRIDILKYAVENNCIEGFIDYEKLSFEAAACNNIEILAFCLAHVKSSMTEKSRQLMMYKAVIFGSLPVFIIFIPSVILKKTF</sequence>
<organism evidence="2 3">
    <name type="scientific">Thraustotheca clavata</name>
    <dbReference type="NCBI Taxonomy" id="74557"/>
    <lineage>
        <taxon>Eukaryota</taxon>
        <taxon>Sar</taxon>
        <taxon>Stramenopiles</taxon>
        <taxon>Oomycota</taxon>
        <taxon>Saprolegniomycetes</taxon>
        <taxon>Saprolegniales</taxon>
        <taxon>Achlyaceae</taxon>
        <taxon>Thraustotheca</taxon>
    </lineage>
</organism>
<keyword evidence="1" id="KW-1133">Transmembrane helix</keyword>
<accession>A0A1W0A582</accession>
<dbReference type="STRING" id="74557.A0A1W0A582"/>